<dbReference type="InterPro" id="IPR019734">
    <property type="entry name" value="TPR_rpt"/>
</dbReference>
<protein>
    <submittedName>
        <fullName evidence="3">TIR domain-containing protein</fullName>
    </submittedName>
</protein>
<evidence type="ECO:0000313" key="3">
    <source>
        <dbReference type="EMBL" id="QDP79188.1"/>
    </source>
</evidence>
<sequence>MSADAGSDKPVIFISHTESDKAIADAVHDAVKALFGVGAVAVVYSTSRELGSGVKFGEDWFQWIAKHVRTATVTLVLLTPTSVRKPWVLWEAGAVYGAVLTAPESRLRNVRPITFQVGMNDVPSPLANSHAHIARGDSLSDVKLLLNEFVEQFSSDRTATIRAAQSVDAAAARWLDTVAEALRTAPLTPSEPIVSEWCERLDVLGASGRSSEVKQLHEWLLVAFGQGPGIEQSPIDIRLHRRLAELYLATKSYRKAAEQFELARKLSPRDLFVLRSLGQTYLADRNYRDADKILQSISGLAPDAFATNVECAALKGRWLREQGEDRIPEARDVYETAFAKNPNSYYLADLLGMSELQLGHKTEAVSAYGKALEIINRIAERNLWTEATAATAAVVSGDLMAAQVHLTAVRAYKPTAAEVESIVQGLQRLQDPLEIGDEQMAAWSRILRDLP</sequence>
<dbReference type="SUPFAM" id="SSF52200">
    <property type="entry name" value="Toll/Interleukin receptor TIR domain"/>
    <property type="match status" value="1"/>
</dbReference>
<feature type="domain" description="TIR" evidence="2">
    <location>
        <begin position="12"/>
        <end position="126"/>
    </location>
</feature>
<dbReference type="AlphaFoldDB" id="A0A516NJV8"/>
<dbReference type="KEGG" id="nod:FOH10_11055"/>
<evidence type="ECO:0000313" key="4">
    <source>
        <dbReference type="Proteomes" id="UP000317039"/>
    </source>
</evidence>
<evidence type="ECO:0000259" key="2">
    <source>
        <dbReference type="Pfam" id="PF13676"/>
    </source>
</evidence>
<dbReference type="InterPro" id="IPR035897">
    <property type="entry name" value="Toll_tir_struct_dom_sf"/>
</dbReference>
<reference evidence="3 4" key="1">
    <citation type="submission" date="2019-07" db="EMBL/GenBank/DDBJ databases">
        <title>Complete Genome Sequence and Methylome Analysis of Nocardia otitidis-caviarum NEB252.</title>
        <authorList>
            <person name="Fomenkov A."/>
            <person name="Anton B.P."/>
            <person name="Vincze T."/>
            <person name="Roberts R.J."/>
        </authorList>
    </citation>
    <scope>NUCLEOTIDE SEQUENCE [LARGE SCALE GENOMIC DNA]</scope>
    <source>
        <strain evidence="3 4">NEB252</strain>
    </source>
</reference>
<dbReference type="RefSeq" id="WP_143980647.1">
    <property type="nucleotide sequence ID" value="NZ_CP041695.1"/>
</dbReference>
<dbReference type="EMBL" id="CP041695">
    <property type="protein sequence ID" value="QDP79188.1"/>
    <property type="molecule type" value="Genomic_DNA"/>
</dbReference>
<dbReference type="Proteomes" id="UP000317039">
    <property type="component" value="Chromosome"/>
</dbReference>
<name>A0A516NJV8_9NOCA</name>
<dbReference type="PROSITE" id="PS50005">
    <property type="entry name" value="TPR"/>
    <property type="match status" value="1"/>
</dbReference>
<feature type="repeat" description="TPR" evidence="1">
    <location>
        <begin position="237"/>
        <end position="270"/>
    </location>
</feature>
<dbReference type="SUPFAM" id="SSF48452">
    <property type="entry name" value="TPR-like"/>
    <property type="match status" value="1"/>
</dbReference>
<dbReference type="GeneID" id="80332920"/>
<accession>A0A516NJV8</accession>
<dbReference type="SMART" id="SM00028">
    <property type="entry name" value="TPR"/>
    <property type="match status" value="3"/>
</dbReference>
<dbReference type="Gene3D" id="3.40.50.10140">
    <property type="entry name" value="Toll/interleukin-1 receptor homology (TIR) domain"/>
    <property type="match status" value="1"/>
</dbReference>
<dbReference type="GO" id="GO:0007165">
    <property type="term" value="P:signal transduction"/>
    <property type="evidence" value="ECO:0007669"/>
    <property type="project" value="InterPro"/>
</dbReference>
<dbReference type="Gene3D" id="1.25.40.10">
    <property type="entry name" value="Tetratricopeptide repeat domain"/>
    <property type="match status" value="1"/>
</dbReference>
<organism evidence="3 4">
    <name type="scientific">Nocardia otitidiscaviarum</name>
    <dbReference type="NCBI Taxonomy" id="1823"/>
    <lineage>
        <taxon>Bacteria</taxon>
        <taxon>Bacillati</taxon>
        <taxon>Actinomycetota</taxon>
        <taxon>Actinomycetes</taxon>
        <taxon>Mycobacteriales</taxon>
        <taxon>Nocardiaceae</taxon>
        <taxon>Nocardia</taxon>
    </lineage>
</organism>
<proteinExistence type="predicted"/>
<gene>
    <name evidence="3" type="ORF">FOH10_11055</name>
</gene>
<dbReference type="Pfam" id="PF13676">
    <property type="entry name" value="TIR_2"/>
    <property type="match status" value="1"/>
</dbReference>
<dbReference type="InterPro" id="IPR000157">
    <property type="entry name" value="TIR_dom"/>
</dbReference>
<keyword evidence="1" id="KW-0802">TPR repeat</keyword>
<evidence type="ECO:0000256" key="1">
    <source>
        <dbReference type="PROSITE-ProRule" id="PRU00339"/>
    </source>
</evidence>
<dbReference type="InterPro" id="IPR011990">
    <property type="entry name" value="TPR-like_helical_dom_sf"/>
</dbReference>